<protein>
    <submittedName>
        <fullName evidence="3">Uncharacterized protein</fullName>
    </submittedName>
</protein>
<dbReference type="PROSITE" id="PS00161">
    <property type="entry name" value="ISOCITRATE_LYASE"/>
    <property type="match status" value="1"/>
</dbReference>
<dbReference type="InterPro" id="IPR018523">
    <property type="entry name" value="Isocitrate_lyase_ph_CS"/>
</dbReference>
<organism evidence="3 4">
    <name type="scientific">Gibberella zeae</name>
    <name type="common">Wheat head blight fungus</name>
    <name type="synonym">Fusarium graminearum</name>
    <dbReference type="NCBI Taxonomy" id="5518"/>
    <lineage>
        <taxon>Eukaryota</taxon>
        <taxon>Fungi</taxon>
        <taxon>Dikarya</taxon>
        <taxon>Ascomycota</taxon>
        <taxon>Pezizomycotina</taxon>
        <taxon>Sordariomycetes</taxon>
        <taxon>Hypocreomycetidae</taxon>
        <taxon>Hypocreales</taxon>
        <taxon>Nectriaceae</taxon>
        <taxon>Fusarium</taxon>
    </lineage>
</organism>
<dbReference type="EMBL" id="CAJPIJ010000134">
    <property type="protein sequence ID" value="CAG1984628.1"/>
    <property type="molecule type" value="Genomic_DNA"/>
</dbReference>
<comment type="caution">
    <text evidence="3">The sequence shown here is derived from an EMBL/GenBank/DDBJ whole genome shotgun (WGS) entry which is preliminary data.</text>
</comment>
<dbReference type="FunFam" id="3.20.20.60:FF:000009">
    <property type="entry name" value="2-methylisocitrate lyase"/>
    <property type="match status" value="1"/>
</dbReference>
<dbReference type="AlphaFoldDB" id="A0A8H3JR31"/>
<dbReference type="InterPro" id="IPR015813">
    <property type="entry name" value="Pyrv/PenolPyrv_kinase-like_dom"/>
</dbReference>
<dbReference type="PANTHER" id="PTHR42905">
    <property type="entry name" value="PHOSPHOENOLPYRUVATE CARBOXYLASE"/>
    <property type="match status" value="1"/>
</dbReference>
<gene>
    <name evidence="3" type="ORF">MDCFG202_LOCUS259730</name>
</gene>
<evidence type="ECO:0000313" key="3">
    <source>
        <dbReference type="EMBL" id="CAG1984628.1"/>
    </source>
</evidence>
<dbReference type="PANTHER" id="PTHR42905:SF15">
    <property type="entry name" value="PHOSPHONOMUTASE, PUTATIVE (AFU_ORTHOLOGUE AFUA_2G03820)-RELATED"/>
    <property type="match status" value="1"/>
</dbReference>
<dbReference type="GO" id="GO:0046421">
    <property type="term" value="F:methylisocitrate lyase activity"/>
    <property type="evidence" value="ECO:0007669"/>
    <property type="project" value="UniProtKB-EC"/>
</dbReference>
<accession>A0A8H3JR31</accession>
<dbReference type="SUPFAM" id="SSF51621">
    <property type="entry name" value="Phosphoenolpyruvate/pyruvate domain"/>
    <property type="match status" value="1"/>
</dbReference>
<dbReference type="Gene3D" id="3.20.20.60">
    <property type="entry name" value="Phosphoenolpyruvate-binding domains"/>
    <property type="match status" value="1"/>
</dbReference>
<evidence type="ECO:0000256" key="2">
    <source>
        <dbReference type="ARBA" id="ARBA00061405"/>
    </source>
</evidence>
<comment type="similarity">
    <text evidence="2">Belongs to the isocitrate lyase/PEP mutase superfamily.</text>
</comment>
<sequence length="331" mass="35841">MQQQQPASRYRVKPDQIIDLVMLAYSLVGVLVPISSGIPRRLLRQRIKERDFMLAPGVYDGFSARIALEVGFNVLYMTGAGVTASVHGSADLGIATLNDMRRSAEMIANLSLSTPVIADADTGYGGPIMVARTVEQYSRSGVAALHIEDQVQTKRCGHLAGKRLVDLTEYLARIRAAVQARKRIGSDIVIIARTDAIQKHGYEEALKRLRAARDAGADVAFPEGLRSVDEARQIITDLAPWPVLLNMVENSVTPTLSAKEAKHLGFSIMIMPLVTLAPAYTSIKTGLQKLKETGSANTELTPQALFRVCGLDVSLKIDEEAGASNFQGGVD</sequence>
<evidence type="ECO:0000256" key="1">
    <source>
        <dbReference type="ARBA" id="ARBA00001050"/>
    </source>
</evidence>
<dbReference type="CDD" id="cd00377">
    <property type="entry name" value="ICL_PEPM"/>
    <property type="match status" value="1"/>
</dbReference>
<dbReference type="Pfam" id="PF13714">
    <property type="entry name" value="PEP_mutase"/>
    <property type="match status" value="1"/>
</dbReference>
<proteinExistence type="inferred from homology"/>
<dbReference type="Proteomes" id="UP000746612">
    <property type="component" value="Unassembled WGS sequence"/>
</dbReference>
<reference evidence="3" key="1">
    <citation type="submission" date="2021-03" db="EMBL/GenBank/DDBJ databases">
        <authorList>
            <person name="Alouane T."/>
            <person name="Langin T."/>
            <person name="Bonhomme L."/>
        </authorList>
    </citation>
    <scope>NUCLEOTIDE SEQUENCE</scope>
    <source>
        <strain evidence="3">MDC_Fg202</strain>
    </source>
</reference>
<name>A0A8H3JR31_GIBZA</name>
<dbReference type="InterPro" id="IPR039556">
    <property type="entry name" value="ICL/PEPM"/>
</dbReference>
<comment type="catalytic activity">
    <reaction evidence="1">
        <text>(2S,3R)-3-hydroxybutane-1,2,3-tricarboxylate = pyruvate + succinate</text>
        <dbReference type="Rhea" id="RHEA:16809"/>
        <dbReference type="ChEBI" id="CHEBI:15361"/>
        <dbReference type="ChEBI" id="CHEBI:30031"/>
        <dbReference type="ChEBI" id="CHEBI:57429"/>
        <dbReference type="EC" id="4.1.3.30"/>
    </reaction>
</comment>
<dbReference type="InterPro" id="IPR040442">
    <property type="entry name" value="Pyrv_kinase-like_dom_sf"/>
</dbReference>
<evidence type="ECO:0000313" key="4">
    <source>
        <dbReference type="Proteomes" id="UP000746612"/>
    </source>
</evidence>